<evidence type="ECO:0000256" key="2">
    <source>
        <dbReference type="ARBA" id="ARBA00022448"/>
    </source>
</evidence>
<dbReference type="InterPro" id="IPR035906">
    <property type="entry name" value="MetI-like_sf"/>
</dbReference>
<evidence type="ECO:0000256" key="5">
    <source>
        <dbReference type="ARBA" id="ARBA00022989"/>
    </source>
</evidence>
<dbReference type="PANTHER" id="PTHR43744:SF9">
    <property type="entry name" value="POLYGALACTURONAN_RHAMNOGALACTURONAN TRANSPORT SYSTEM PERMEASE PROTEIN YTCP"/>
    <property type="match status" value="1"/>
</dbReference>
<dbReference type="CDD" id="cd06261">
    <property type="entry name" value="TM_PBP2"/>
    <property type="match status" value="1"/>
</dbReference>
<dbReference type="PROSITE" id="PS50928">
    <property type="entry name" value="ABC_TM1"/>
    <property type="match status" value="1"/>
</dbReference>
<dbReference type="EMBL" id="JBBPCC010000018">
    <property type="protein sequence ID" value="MEK8131013.1"/>
    <property type="molecule type" value="Genomic_DNA"/>
</dbReference>
<keyword evidence="3" id="KW-1003">Cell membrane</keyword>
<feature type="transmembrane region" description="Helical" evidence="7">
    <location>
        <begin position="20"/>
        <end position="42"/>
    </location>
</feature>
<evidence type="ECO:0000313" key="10">
    <source>
        <dbReference type="Proteomes" id="UP001469365"/>
    </source>
</evidence>
<sequence length="288" mass="32132">MTPSFRKKSLGSHVFDVINVLFLLFLMMTMIIPFLNTFALAFSTGFNSMQPTIVLWPEPFSLEGFATIWSKMKLYTPVQNNTIVTIVGTTLHVILASLGGYVLVQPGLPGKKTILSFILVTMTIPSEAVMIPLYVVYKDFHLINSLWAVINYGLIGGFSILLMRNYFSSIPIEMSESARIDGAGDWRIFFTMYLPLAKAGLATVTLFEFIGKWNHFTPALLFINQQAKYTLQIALKALVIDSDTSSNLMITTNVRMAGIVIAVLPLIIIYPFVQKYFVKGTMVGANKE</sequence>
<feature type="transmembrane region" description="Helical" evidence="7">
    <location>
        <begin position="188"/>
        <end position="210"/>
    </location>
</feature>
<feature type="transmembrane region" description="Helical" evidence="7">
    <location>
        <begin position="82"/>
        <end position="104"/>
    </location>
</feature>
<dbReference type="InterPro" id="IPR000515">
    <property type="entry name" value="MetI-like"/>
</dbReference>
<dbReference type="PANTHER" id="PTHR43744">
    <property type="entry name" value="ABC TRANSPORTER PERMEASE PROTEIN MG189-RELATED-RELATED"/>
    <property type="match status" value="1"/>
</dbReference>
<comment type="similarity">
    <text evidence="7">Belongs to the binding-protein-dependent transport system permease family.</text>
</comment>
<evidence type="ECO:0000313" key="9">
    <source>
        <dbReference type="EMBL" id="MEK8131013.1"/>
    </source>
</evidence>
<comment type="caution">
    <text evidence="9">The sequence shown here is derived from an EMBL/GenBank/DDBJ whole genome shotgun (WGS) entry which is preliminary data.</text>
</comment>
<reference evidence="9 10" key="1">
    <citation type="submission" date="2024-04" db="EMBL/GenBank/DDBJ databases">
        <title>draft genome sequnece of Paenibacillus filicis.</title>
        <authorList>
            <person name="Kim D.-U."/>
        </authorList>
    </citation>
    <scope>NUCLEOTIDE SEQUENCE [LARGE SCALE GENOMIC DNA]</scope>
    <source>
        <strain evidence="9 10">KACC14197</strain>
    </source>
</reference>
<feature type="transmembrane region" description="Helical" evidence="7">
    <location>
        <begin position="254"/>
        <end position="273"/>
    </location>
</feature>
<evidence type="ECO:0000256" key="6">
    <source>
        <dbReference type="ARBA" id="ARBA00023136"/>
    </source>
</evidence>
<feature type="transmembrane region" description="Helical" evidence="7">
    <location>
        <begin position="149"/>
        <end position="167"/>
    </location>
</feature>
<organism evidence="9 10">
    <name type="scientific">Paenibacillus filicis</name>
    <dbReference type="NCBI Taxonomy" id="669464"/>
    <lineage>
        <taxon>Bacteria</taxon>
        <taxon>Bacillati</taxon>
        <taxon>Bacillota</taxon>
        <taxon>Bacilli</taxon>
        <taxon>Bacillales</taxon>
        <taxon>Paenibacillaceae</taxon>
        <taxon>Paenibacillus</taxon>
    </lineage>
</organism>
<evidence type="ECO:0000256" key="3">
    <source>
        <dbReference type="ARBA" id="ARBA00022475"/>
    </source>
</evidence>
<accession>A0ABU9DSH0</accession>
<gene>
    <name evidence="9" type="ORF">WMW72_24205</name>
</gene>
<evidence type="ECO:0000259" key="8">
    <source>
        <dbReference type="PROSITE" id="PS50928"/>
    </source>
</evidence>
<dbReference type="SUPFAM" id="SSF161098">
    <property type="entry name" value="MetI-like"/>
    <property type="match status" value="1"/>
</dbReference>
<dbReference type="Pfam" id="PF00528">
    <property type="entry name" value="BPD_transp_1"/>
    <property type="match status" value="1"/>
</dbReference>
<dbReference type="RefSeq" id="WP_341418154.1">
    <property type="nucleotide sequence ID" value="NZ_JBBPCC010000018.1"/>
</dbReference>
<feature type="transmembrane region" description="Helical" evidence="7">
    <location>
        <begin position="116"/>
        <end position="137"/>
    </location>
</feature>
<comment type="subcellular location">
    <subcellularLocation>
        <location evidence="1 7">Cell membrane</location>
        <topology evidence="1 7">Multi-pass membrane protein</topology>
    </subcellularLocation>
</comment>
<evidence type="ECO:0000256" key="4">
    <source>
        <dbReference type="ARBA" id="ARBA00022692"/>
    </source>
</evidence>
<protein>
    <submittedName>
        <fullName evidence="9">Carbohydrate ABC transporter permease</fullName>
    </submittedName>
</protein>
<evidence type="ECO:0000256" key="7">
    <source>
        <dbReference type="RuleBase" id="RU363032"/>
    </source>
</evidence>
<feature type="domain" description="ABC transmembrane type-1" evidence="8">
    <location>
        <begin position="78"/>
        <end position="273"/>
    </location>
</feature>
<dbReference type="Proteomes" id="UP001469365">
    <property type="component" value="Unassembled WGS sequence"/>
</dbReference>
<keyword evidence="10" id="KW-1185">Reference proteome</keyword>
<proteinExistence type="inferred from homology"/>
<dbReference type="Gene3D" id="1.10.3720.10">
    <property type="entry name" value="MetI-like"/>
    <property type="match status" value="1"/>
</dbReference>
<evidence type="ECO:0000256" key="1">
    <source>
        <dbReference type="ARBA" id="ARBA00004651"/>
    </source>
</evidence>
<keyword evidence="5 7" id="KW-1133">Transmembrane helix</keyword>
<keyword evidence="2 7" id="KW-0813">Transport</keyword>
<keyword evidence="6 7" id="KW-0472">Membrane</keyword>
<name>A0ABU9DSH0_9BACL</name>
<keyword evidence="4 7" id="KW-0812">Transmembrane</keyword>